<keyword evidence="4" id="KW-0732">Signal</keyword>
<evidence type="ECO:0000256" key="3">
    <source>
        <dbReference type="ARBA" id="ARBA00022692"/>
    </source>
</evidence>
<dbReference type="SUPFAM" id="SSF48726">
    <property type="entry name" value="Immunoglobulin"/>
    <property type="match status" value="3"/>
</dbReference>
<feature type="domain" description="Ig-like" evidence="12">
    <location>
        <begin position="1"/>
        <end position="106"/>
    </location>
</feature>
<proteinExistence type="predicted"/>
<evidence type="ECO:0000313" key="13">
    <source>
        <dbReference type="Ensembl" id="ENSAMXP00005036467.1"/>
    </source>
</evidence>
<keyword evidence="5" id="KW-1133">Transmembrane helix</keyword>
<keyword evidence="6" id="KW-0472">Membrane</keyword>
<evidence type="ECO:0000256" key="8">
    <source>
        <dbReference type="ARBA" id="ARBA00023170"/>
    </source>
</evidence>
<dbReference type="Proteomes" id="UP000694621">
    <property type="component" value="Unplaced"/>
</dbReference>
<feature type="domain" description="Ig-like" evidence="12">
    <location>
        <begin position="126"/>
        <end position="234"/>
    </location>
</feature>
<reference evidence="13" key="1">
    <citation type="submission" date="2025-08" db="UniProtKB">
        <authorList>
            <consortium name="Ensembl"/>
        </authorList>
    </citation>
    <scope>IDENTIFICATION</scope>
</reference>
<dbReference type="GO" id="GO:0031295">
    <property type="term" value="P:T cell costimulation"/>
    <property type="evidence" value="ECO:0007669"/>
    <property type="project" value="TreeGrafter"/>
</dbReference>
<dbReference type="GO" id="GO:0042102">
    <property type="term" value="P:positive regulation of T cell proliferation"/>
    <property type="evidence" value="ECO:0007669"/>
    <property type="project" value="TreeGrafter"/>
</dbReference>
<evidence type="ECO:0000256" key="11">
    <source>
        <dbReference type="SAM" id="MobiDB-lite"/>
    </source>
</evidence>
<evidence type="ECO:0000256" key="6">
    <source>
        <dbReference type="ARBA" id="ARBA00023136"/>
    </source>
</evidence>
<keyword evidence="10" id="KW-0393">Immunoglobulin domain</keyword>
<dbReference type="Gene3D" id="2.60.40.10">
    <property type="entry name" value="Immunoglobulins"/>
    <property type="match status" value="3"/>
</dbReference>
<keyword evidence="2" id="KW-1003">Cell membrane</keyword>
<organism evidence="13 14">
    <name type="scientific">Astyanax mexicanus</name>
    <name type="common">Blind cave fish</name>
    <name type="synonym">Astyanax fasciatus mexicanus</name>
    <dbReference type="NCBI Taxonomy" id="7994"/>
    <lineage>
        <taxon>Eukaryota</taxon>
        <taxon>Metazoa</taxon>
        <taxon>Chordata</taxon>
        <taxon>Craniata</taxon>
        <taxon>Vertebrata</taxon>
        <taxon>Euteleostomi</taxon>
        <taxon>Actinopterygii</taxon>
        <taxon>Neopterygii</taxon>
        <taxon>Teleostei</taxon>
        <taxon>Ostariophysi</taxon>
        <taxon>Characiformes</taxon>
        <taxon>Characoidei</taxon>
        <taxon>Acestrorhamphidae</taxon>
        <taxon>Acestrorhamphinae</taxon>
        <taxon>Astyanax</taxon>
    </lineage>
</organism>
<protein>
    <recommendedName>
        <fullName evidence="12">Ig-like domain-containing protein</fullName>
    </recommendedName>
</protein>
<evidence type="ECO:0000256" key="9">
    <source>
        <dbReference type="ARBA" id="ARBA00023180"/>
    </source>
</evidence>
<dbReference type="GO" id="GO:0071222">
    <property type="term" value="P:cellular response to lipopolysaccharide"/>
    <property type="evidence" value="ECO:0007669"/>
    <property type="project" value="TreeGrafter"/>
</dbReference>
<dbReference type="GO" id="GO:0007166">
    <property type="term" value="P:cell surface receptor signaling pathway"/>
    <property type="evidence" value="ECO:0007669"/>
    <property type="project" value="TreeGrafter"/>
</dbReference>
<dbReference type="SMART" id="SM00409">
    <property type="entry name" value="IG"/>
    <property type="match status" value="3"/>
</dbReference>
<dbReference type="GO" id="GO:0006955">
    <property type="term" value="P:immune response"/>
    <property type="evidence" value="ECO:0007669"/>
    <property type="project" value="TreeGrafter"/>
</dbReference>
<dbReference type="Ensembl" id="ENSAMXT00005039751.1">
    <property type="protein sequence ID" value="ENSAMXP00005036467.1"/>
    <property type="gene ID" value="ENSAMXG00005017414.1"/>
</dbReference>
<dbReference type="PANTHER" id="PTHR25466:SF14">
    <property type="entry name" value="BUTYROPHILIN SUBFAMILY 2 MEMBER A2-LIKE-RELATED"/>
    <property type="match status" value="1"/>
</dbReference>
<evidence type="ECO:0000256" key="1">
    <source>
        <dbReference type="ARBA" id="ARBA00004251"/>
    </source>
</evidence>
<keyword evidence="8" id="KW-0675">Receptor</keyword>
<evidence type="ECO:0000256" key="10">
    <source>
        <dbReference type="ARBA" id="ARBA00023319"/>
    </source>
</evidence>
<dbReference type="GO" id="GO:0009897">
    <property type="term" value="C:external side of plasma membrane"/>
    <property type="evidence" value="ECO:0007669"/>
    <property type="project" value="TreeGrafter"/>
</dbReference>
<name>A0A8B9KIU1_ASTMX</name>
<feature type="compositionally biased region" description="Polar residues" evidence="11">
    <location>
        <begin position="358"/>
        <end position="368"/>
    </location>
</feature>
<dbReference type="PROSITE" id="PS50835">
    <property type="entry name" value="IG_LIKE"/>
    <property type="match status" value="3"/>
</dbReference>
<dbReference type="InterPro" id="IPR036179">
    <property type="entry name" value="Ig-like_dom_sf"/>
</dbReference>
<dbReference type="InterPro" id="IPR051713">
    <property type="entry name" value="T-cell_Activation_Regulation"/>
</dbReference>
<dbReference type="AlphaFoldDB" id="A0A8B9KIU1"/>
<evidence type="ECO:0000313" key="14">
    <source>
        <dbReference type="Proteomes" id="UP000694621"/>
    </source>
</evidence>
<dbReference type="SMART" id="SM00408">
    <property type="entry name" value="IGc2"/>
    <property type="match status" value="3"/>
</dbReference>
<evidence type="ECO:0000256" key="5">
    <source>
        <dbReference type="ARBA" id="ARBA00022989"/>
    </source>
</evidence>
<dbReference type="InterPro" id="IPR003599">
    <property type="entry name" value="Ig_sub"/>
</dbReference>
<feature type="region of interest" description="Disordered" evidence="11">
    <location>
        <begin position="345"/>
        <end position="368"/>
    </location>
</feature>
<dbReference type="InterPro" id="IPR003598">
    <property type="entry name" value="Ig_sub2"/>
</dbReference>
<evidence type="ECO:0000256" key="7">
    <source>
        <dbReference type="ARBA" id="ARBA00023157"/>
    </source>
</evidence>
<evidence type="ECO:0000256" key="4">
    <source>
        <dbReference type="ARBA" id="ARBA00022729"/>
    </source>
</evidence>
<dbReference type="Pfam" id="PF07686">
    <property type="entry name" value="V-set"/>
    <property type="match status" value="3"/>
</dbReference>
<comment type="subcellular location">
    <subcellularLocation>
        <location evidence="1">Cell membrane</location>
        <topology evidence="1">Single-pass type I membrane protein</topology>
    </subcellularLocation>
</comment>
<dbReference type="PANTHER" id="PTHR25466">
    <property type="entry name" value="T-LYMPHOCYTE ACTIVATION ANTIGEN"/>
    <property type="match status" value="1"/>
</dbReference>
<feature type="domain" description="Ig-like" evidence="12">
    <location>
        <begin position="243"/>
        <end position="342"/>
    </location>
</feature>
<dbReference type="InterPro" id="IPR007110">
    <property type="entry name" value="Ig-like_dom"/>
</dbReference>
<evidence type="ECO:0000256" key="2">
    <source>
        <dbReference type="ARBA" id="ARBA00022475"/>
    </source>
</evidence>
<keyword evidence="7" id="KW-1015">Disulfide bond</keyword>
<dbReference type="InterPro" id="IPR013783">
    <property type="entry name" value="Ig-like_fold"/>
</dbReference>
<evidence type="ECO:0000259" key="12">
    <source>
        <dbReference type="PROSITE" id="PS50835"/>
    </source>
</evidence>
<dbReference type="SMART" id="SM00406">
    <property type="entry name" value="IGv"/>
    <property type="match status" value="3"/>
</dbReference>
<dbReference type="GO" id="GO:0042130">
    <property type="term" value="P:negative regulation of T cell proliferation"/>
    <property type="evidence" value="ECO:0007669"/>
    <property type="project" value="TreeGrafter"/>
</dbReference>
<keyword evidence="3" id="KW-0812">Transmembrane</keyword>
<keyword evidence="9" id="KW-0325">Glycoprotein</keyword>
<dbReference type="InterPro" id="IPR013106">
    <property type="entry name" value="Ig_V-set"/>
</dbReference>
<accession>A0A8B9KIU1</accession>
<sequence length="368" mass="41768">VGCTLENNQGRRELTARSGESVLLPCFCTTLHFTPETFSWKKLTNTWTVISSESDQYRNRVQLFNNLSPANLSLLISHLTEEDDGGYRCNVKHGEFTDIRLTVTVAPVKPSPTSVRRINHISDEPPTIISSQKGCSLENYQGRRDITARSGESVLLPCFCTYLPFTPETITWKKYTNTWTIISSESDQYRNRVQLFNHLSPANLSLLISHLTEEDAGFYRCEVKNSGYTDISLTVEGCRLNYQQLIQITAHTGESVLLPCSCTDLQTTPDTFTWKKDNTISNRFEEISSESDQYRNRVQLFNNLSPANLSLLISHLTEEDAGWYRCEHKQEYMDIRLTVTVAPTTPERSNPVAEDRTSTAMFDSNGCN</sequence>